<dbReference type="OrthoDB" id="1693956at2759"/>
<evidence type="ECO:0000313" key="3">
    <source>
        <dbReference type="RefSeq" id="XP_022760594.1"/>
    </source>
</evidence>
<accession>A0A6P6A6M9</accession>
<evidence type="ECO:0000313" key="2">
    <source>
        <dbReference type="Proteomes" id="UP000515121"/>
    </source>
</evidence>
<proteinExistence type="inferred from homology"/>
<name>A0A6P6A6M9_DURZI</name>
<dbReference type="RefSeq" id="XP_022760594.1">
    <property type="nucleotide sequence ID" value="XM_022904859.1"/>
</dbReference>
<dbReference type="InterPro" id="IPR004926">
    <property type="entry name" value="LEA_3a"/>
</dbReference>
<organism evidence="2 3">
    <name type="scientific">Durio zibethinus</name>
    <name type="common">Durian</name>
    <dbReference type="NCBI Taxonomy" id="66656"/>
    <lineage>
        <taxon>Eukaryota</taxon>
        <taxon>Viridiplantae</taxon>
        <taxon>Streptophyta</taxon>
        <taxon>Embryophyta</taxon>
        <taxon>Tracheophyta</taxon>
        <taxon>Spermatophyta</taxon>
        <taxon>Magnoliopsida</taxon>
        <taxon>eudicotyledons</taxon>
        <taxon>Gunneridae</taxon>
        <taxon>Pentapetalae</taxon>
        <taxon>rosids</taxon>
        <taxon>malvids</taxon>
        <taxon>Malvales</taxon>
        <taxon>Malvaceae</taxon>
        <taxon>Helicteroideae</taxon>
        <taxon>Durio</taxon>
    </lineage>
</organism>
<evidence type="ECO:0000256" key="1">
    <source>
        <dbReference type="ARBA" id="ARBA00007086"/>
    </source>
</evidence>
<dbReference type="PANTHER" id="PTHR33509:SF34">
    <property type="entry name" value="LATE EMBRYOGENIS ABUNDANT PROTEIN 41"/>
    <property type="match status" value="1"/>
</dbReference>
<sequence>MARFLSSFKLFATSVSDGLSLSVFRRGYSAAAPHGALTASRPGMVGKIEQRGAVDVMKEESGPGVSSAWAPDPVTGYYRPENCAAEIDAAELREMLLNHKVRPH</sequence>
<protein>
    <submittedName>
        <fullName evidence="3">Late embryogenesis abundant protein Lea5-D-like</fullName>
    </submittedName>
</protein>
<gene>
    <name evidence="3" type="primary">LOC111306872</name>
</gene>
<dbReference type="Proteomes" id="UP000515121">
    <property type="component" value="Unplaced"/>
</dbReference>
<keyword evidence="2" id="KW-1185">Reference proteome</keyword>
<comment type="similarity">
    <text evidence="1">Belongs to the LEA type 3 family.</text>
</comment>
<dbReference type="GeneID" id="111306872"/>
<dbReference type="PANTHER" id="PTHR33509">
    <property type="entry name" value="LATE EMBRYOGENIS ABUNDANT PROTEIN 2-RELATED"/>
    <property type="match status" value="1"/>
</dbReference>
<reference evidence="3" key="1">
    <citation type="submission" date="2025-08" db="UniProtKB">
        <authorList>
            <consortium name="RefSeq"/>
        </authorList>
    </citation>
    <scope>IDENTIFICATION</scope>
    <source>
        <tissue evidence="3">Fruit stalk</tissue>
    </source>
</reference>
<dbReference type="AlphaFoldDB" id="A0A6P6A6M9"/>
<dbReference type="GO" id="GO:0005739">
    <property type="term" value="C:mitochondrion"/>
    <property type="evidence" value="ECO:0007669"/>
    <property type="project" value="TreeGrafter"/>
</dbReference>
<dbReference type="Pfam" id="PF03242">
    <property type="entry name" value="LEA_3a"/>
    <property type="match status" value="1"/>
</dbReference>
<dbReference type="KEGG" id="dzi:111306872"/>
<dbReference type="GO" id="GO:0006950">
    <property type="term" value="P:response to stress"/>
    <property type="evidence" value="ECO:0007669"/>
    <property type="project" value="TreeGrafter"/>
</dbReference>